<evidence type="ECO:0000313" key="3">
    <source>
        <dbReference type="Proteomes" id="UP000816034"/>
    </source>
</evidence>
<dbReference type="EMBL" id="PYSW02000001">
    <property type="protein sequence ID" value="KAG2394177.1"/>
    <property type="molecule type" value="Genomic_DNA"/>
</dbReference>
<organism evidence="2 3">
    <name type="scientific">Naegleria lovaniensis</name>
    <name type="common">Amoeba</name>
    <dbReference type="NCBI Taxonomy" id="51637"/>
    <lineage>
        <taxon>Eukaryota</taxon>
        <taxon>Discoba</taxon>
        <taxon>Heterolobosea</taxon>
        <taxon>Tetramitia</taxon>
        <taxon>Eutetramitia</taxon>
        <taxon>Vahlkampfiidae</taxon>
        <taxon>Naegleria</taxon>
    </lineage>
</organism>
<comment type="caution">
    <text evidence="2">The sequence shown here is derived from an EMBL/GenBank/DDBJ whole genome shotgun (WGS) entry which is preliminary data.</text>
</comment>
<reference evidence="2 3" key="1">
    <citation type="journal article" date="2018" name="BMC Genomics">
        <title>The genome of Naegleria lovaniensis, the basis for a comparative approach to unravel pathogenicity factors of the human pathogenic amoeba N. fowleri.</title>
        <authorList>
            <person name="Liechti N."/>
            <person name="Schurch N."/>
            <person name="Bruggmann R."/>
            <person name="Wittwer M."/>
        </authorList>
    </citation>
    <scope>NUCLEOTIDE SEQUENCE [LARGE SCALE GENOMIC DNA]</scope>
    <source>
        <strain evidence="2 3">ATCC 30569</strain>
    </source>
</reference>
<sequence>MKRLALITLPGCSFRSFVGLHHRQQIISPMIVTSLSNHSNTNISSSFHQNVSMNFSTNLFAKDVFTAALDPYYDRLKAENKSESVTNNRTPTHTIHYVINTLNEMGRATSSDLFKEINTKHPGILASKRHLKKLLTILKNGNKVAAVQPLRGQLTNKKVSFEYKLTKHMKNKLQKPAMAPVETSVTTETASTSSDSLEDELFNQTMAAVQKGNQ</sequence>
<accession>A0AA88KSH5</accession>
<dbReference type="GeneID" id="68096396"/>
<evidence type="ECO:0000313" key="2">
    <source>
        <dbReference type="EMBL" id="KAG2394177.1"/>
    </source>
</evidence>
<keyword evidence="3" id="KW-1185">Reference proteome</keyword>
<proteinExistence type="predicted"/>
<dbReference type="AlphaFoldDB" id="A0AA88KSH5"/>
<feature type="region of interest" description="Disordered" evidence="1">
    <location>
        <begin position="173"/>
        <end position="197"/>
    </location>
</feature>
<feature type="compositionally biased region" description="Low complexity" evidence="1">
    <location>
        <begin position="181"/>
        <end position="195"/>
    </location>
</feature>
<dbReference type="RefSeq" id="XP_044556071.1">
    <property type="nucleotide sequence ID" value="XM_044693525.1"/>
</dbReference>
<protein>
    <submittedName>
        <fullName evidence="2">Uncharacterized protein</fullName>
    </submittedName>
</protein>
<name>A0AA88KSH5_NAELO</name>
<gene>
    <name evidence="2" type="ORF">C9374_003941</name>
</gene>
<dbReference type="Proteomes" id="UP000816034">
    <property type="component" value="Unassembled WGS sequence"/>
</dbReference>
<evidence type="ECO:0000256" key="1">
    <source>
        <dbReference type="SAM" id="MobiDB-lite"/>
    </source>
</evidence>